<sequence length="86" mass="9695">MGKIALFKLIVDEMNISDPQFRPCSKLCRQMMTKHSLRLSALIAQTWLLPGPVVKALYEQSESSAVLQYTGPGKLFLQANLYSEIH</sequence>
<name>A0A330LUF4_9GAMM</name>
<dbReference type="Proteomes" id="UP000250163">
    <property type="component" value="Chromosome MORIYA"/>
</dbReference>
<dbReference type="KEGG" id="mya:MORIYA_2990"/>
<dbReference type="AlphaFoldDB" id="A0A330LUF4"/>
<dbReference type="EMBL" id="LS483250">
    <property type="protein sequence ID" value="SQD79448.1"/>
    <property type="molecule type" value="Genomic_DNA"/>
</dbReference>
<evidence type="ECO:0000313" key="1">
    <source>
        <dbReference type="EMBL" id="SQD79448.1"/>
    </source>
</evidence>
<organism evidence="1 2">
    <name type="scientific">Moritella yayanosii</name>
    <dbReference type="NCBI Taxonomy" id="69539"/>
    <lineage>
        <taxon>Bacteria</taxon>
        <taxon>Pseudomonadati</taxon>
        <taxon>Pseudomonadota</taxon>
        <taxon>Gammaproteobacteria</taxon>
        <taxon>Alteromonadales</taxon>
        <taxon>Moritellaceae</taxon>
        <taxon>Moritella</taxon>
    </lineage>
</organism>
<protein>
    <submittedName>
        <fullName evidence="1">Uncharacterized protein</fullName>
    </submittedName>
</protein>
<proteinExistence type="predicted"/>
<keyword evidence="2" id="KW-1185">Reference proteome</keyword>
<reference evidence="2" key="1">
    <citation type="submission" date="2018-05" db="EMBL/GenBank/DDBJ databases">
        <authorList>
            <person name="Cea G.-C."/>
            <person name="William W."/>
        </authorList>
    </citation>
    <scope>NUCLEOTIDE SEQUENCE [LARGE SCALE GENOMIC DNA]</scope>
    <source>
        <strain evidence="2">DB21MT 5</strain>
    </source>
</reference>
<accession>A0A330LUF4</accession>
<gene>
    <name evidence="1" type="ORF">MORIYA_2990</name>
</gene>
<evidence type="ECO:0000313" key="2">
    <source>
        <dbReference type="Proteomes" id="UP000250163"/>
    </source>
</evidence>